<name>A0A8J5MU66_HOMAM</name>
<accession>A0A8J5MU66</accession>
<sequence length="19" mass="2278">MALLKQQSIAQLDRPMRDY</sequence>
<comment type="caution">
    <text evidence="1">The sequence shown here is derived from an EMBL/GenBank/DDBJ whole genome shotgun (WGS) entry which is preliminary data.</text>
</comment>
<reference evidence="1" key="1">
    <citation type="journal article" date="2021" name="Sci. Adv.">
        <title>The American lobster genome reveals insights on longevity, neural, and immune adaptations.</title>
        <authorList>
            <person name="Polinski J.M."/>
            <person name="Zimin A.V."/>
            <person name="Clark K.F."/>
            <person name="Kohn A.B."/>
            <person name="Sadowski N."/>
            <person name="Timp W."/>
            <person name="Ptitsyn A."/>
            <person name="Khanna P."/>
            <person name="Romanova D.Y."/>
            <person name="Williams P."/>
            <person name="Greenwood S.J."/>
            <person name="Moroz L.L."/>
            <person name="Walt D.R."/>
            <person name="Bodnar A.G."/>
        </authorList>
    </citation>
    <scope>NUCLEOTIDE SEQUENCE</scope>
    <source>
        <strain evidence="1">GMGI-L3</strain>
    </source>
</reference>
<gene>
    <name evidence="1" type="ORF">Hamer_G002983</name>
</gene>
<dbReference type="Proteomes" id="UP000747542">
    <property type="component" value="Unassembled WGS sequence"/>
</dbReference>
<proteinExistence type="predicted"/>
<dbReference type="EMBL" id="JAHLQT010026447">
    <property type="protein sequence ID" value="KAG7163746.1"/>
    <property type="molecule type" value="Genomic_DNA"/>
</dbReference>
<protein>
    <submittedName>
        <fullName evidence="1">Uncharacterized protein</fullName>
    </submittedName>
</protein>
<organism evidence="1 2">
    <name type="scientific">Homarus americanus</name>
    <name type="common">American lobster</name>
    <dbReference type="NCBI Taxonomy" id="6706"/>
    <lineage>
        <taxon>Eukaryota</taxon>
        <taxon>Metazoa</taxon>
        <taxon>Ecdysozoa</taxon>
        <taxon>Arthropoda</taxon>
        <taxon>Crustacea</taxon>
        <taxon>Multicrustacea</taxon>
        <taxon>Malacostraca</taxon>
        <taxon>Eumalacostraca</taxon>
        <taxon>Eucarida</taxon>
        <taxon>Decapoda</taxon>
        <taxon>Pleocyemata</taxon>
        <taxon>Astacidea</taxon>
        <taxon>Nephropoidea</taxon>
        <taxon>Nephropidae</taxon>
        <taxon>Homarus</taxon>
    </lineage>
</organism>
<keyword evidence="2" id="KW-1185">Reference proteome</keyword>
<evidence type="ECO:0000313" key="1">
    <source>
        <dbReference type="EMBL" id="KAG7163746.1"/>
    </source>
</evidence>
<evidence type="ECO:0000313" key="2">
    <source>
        <dbReference type="Proteomes" id="UP000747542"/>
    </source>
</evidence>
<dbReference type="AlphaFoldDB" id="A0A8J5MU66"/>